<proteinExistence type="predicted"/>
<evidence type="ECO:0000313" key="1">
    <source>
        <dbReference type="EMBL" id="BBI90443.1"/>
    </source>
</evidence>
<accession>A0A5S9C0W8</accession>
<dbReference type="Proteomes" id="UP000422648">
    <property type="component" value="Segment"/>
</dbReference>
<keyword evidence="2" id="KW-1185">Reference proteome</keyword>
<evidence type="ECO:0000313" key="2">
    <source>
        <dbReference type="Proteomes" id="UP000422648"/>
    </source>
</evidence>
<dbReference type="EMBL" id="AP019524">
    <property type="protein sequence ID" value="BBI90443.1"/>
    <property type="molecule type" value="Genomic_DNA"/>
</dbReference>
<sequence length="109" mass="13248">MSKYLNKLNELDPTRMYIISVDEYLENEKYYDSLLEASGRDRLFVKTKINAIFNGNTKNKWICALFNTSEYYTWWLVQSYRKPSVDEAFTQMLDYFKTYYEHLLKYLNS</sequence>
<name>A0A5S9C0W8_9CAUD</name>
<dbReference type="GeneID" id="55802856"/>
<protein>
    <submittedName>
        <fullName evidence="1">Uncharacterized protein</fullName>
    </submittedName>
</protein>
<reference evidence="1 2" key="1">
    <citation type="journal article" date="2019" name="Arch. Virol.">
        <title>A novel jumbo Tenacibaculum maritimum lytic phage with head-fiber-like appendages.</title>
        <authorList>
            <person name="Kawato Y."/>
            <person name="Istiqomah I."/>
            <person name="Gaafar A.Y."/>
            <person name="Hanaoka M."/>
            <person name="Ishimaru K."/>
            <person name="Yasuike M."/>
            <person name="Nishiki I."/>
            <person name="Nakamura Y."/>
            <person name="Fujiwara A."/>
            <person name="Nakai T."/>
        </authorList>
    </citation>
    <scope>NUCLEOTIDE SEQUENCE [LARGE SCALE GENOMIC DNA]</scope>
    <source>
        <strain evidence="1 2">PTm1</strain>
    </source>
</reference>
<organism evidence="1 2">
    <name type="scientific">Tenacibaculum phage PTm1</name>
    <dbReference type="NCBI Taxonomy" id="2547425"/>
    <lineage>
        <taxon>Viruses</taxon>
        <taxon>Duplodnaviria</taxon>
        <taxon>Heunggongvirae</taxon>
        <taxon>Uroviricota</taxon>
        <taxon>Caudoviricetes</taxon>
        <taxon>Shirahamavirus</taxon>
        <taxon>Shirahamavirus PTm1</taxon>
    </lineage>
</organism>
<dbReference type="KEGG" id="vg:55802856"/>
<dbReference type="RefSeq" id="YP_009873735.1">
    <property type="nucleotide sequence ID" value="NC_049340.1"/>
</dbReference>